<dbReference type="CDD" id="cd00038">
    <property type="entry name" value="CAP_ED"/>
    <property type="match status" value="1"/>
</dbReference>
<protein>
    <submittedName>
        <fullName evidence="7">Cyclic nucleotide-binding domain-containing protein</fullName>
    </submittedName>
    <submittedName>
        <fullName evidence="6">Helix-turn-helix domain-containing protein</fullName>
    </submittedName>
</protein>
<dbReference type="SMART" id="SM00100">
    <property type="entry name" value="cNMP"/>
    <property type="match status" value="1"/>
</dbReference>
<keyword evidence="9" id="KW-1185">Reference proteome</keyword>
<dbReference type="Pfam" id="PF00027">
    <property type="entry name" value="cNMP_binding"/>
    <property type="match status" value="1"/>
</dbReference>
<comment type="caution">
    <text evidence="7">The sequence shown here is derived from an EMBL/GenBank/DDBJ whole genome shotgun (WGS) entry which is preliminary data.</text>
</comment>
<evidence type="ECO:0000313" key="6">
    <source>
        <dbReference type="EMBL" id="MEM5340417.1"/>
    </source>
</evidence>
<keyword evidence="1" id="KW-0805">Transcription regulation</keyword>
<gene>
    <name evidence="7" type="ORF">FRZ40_36355</name>
    <name evidence="6" type="ORF">V4C56_12360</name>
</gene>
<dbReference type="Gene3D" id="1.10.10.10">
    <property type="entry name" value="Winged helix-like DNA-binding domain superfamily/Winged helix DNA-binding domain"/>
    <property type="match status" value="1"/>
</dbReference>
<dbReference type="InterPro" id="IPR012318">
    <property type="entry name" value="HTH_CRP"/>
</dbReference>
<accession>A0A5C6V3A2</accession>
<dbReference type="SUPFAM" id="SSF46785">
    <property type="entry name" value="Winged helix' DNA-binding domain"/>
    <property type="match status" value="1"/>
</dbReference>
<evidence type="ECO:0000313" key="7">
    <source>
        <dbReference type="EMBL" id="TXC79803.1"/>
    </source>
</evidence>
<dbReference type="Proteomes" id="UP001481677">
    <property type="component" value="Unassembled WGS sequence"/>
</dbReference>
<dbReference type="EMBL" id="JAZHGA010000007">
    <property type="protein sequence ID" value="MEM5340417.1"/>
    <property type="molecule type" value="Genomic_DNA"/>
</dbReference>
<dbReference type="InterPro" id="IPR050397">
    <property type="entry name" value="Env_Response_Regulators"/>
</dbReference>
<dbReference type="AlphaFoldDB" id="A0A5C6V3A2"/>
<evidence type="ECO:0000256" key="1">
    <source>
        <dbReference type="ARBA" id="ARBA00023015"/>
    </source>
</evidence>
<dbReference type="SMART" id="SM00419">
    <property type="entry name" value="HTH_CRP"/>
    <property type="match status" value="1"/>
</dbReference>
<dbReference type="PANTHER" id="PTHR24567">
    <property type="entry name" value="CRP FAMILY TRANSCRIPTIONAL REGULATORY PROTEIN"/>
    <property type="match status" value="1"/>
</dbReference>
<dbReference type="InterPro" id="IPR036388">
    <property type="entry name" value="WH-like_DNA-bd_sf"/>
</dbReference>
<dbReference type="PROSITE" id="PS51063">
    <property type="entry name" value="HTH_CRP_2"/>
    <property type="match status" value="1"/>
</dbReference>
<evidence type="ECO:0000256" key="4">
    <source>
        <dbReference type="SAM" id="MobiDB-lite"/>
    </source>
</evidence>
<organism evidence="7 8">
    <name type="scientific">Paraburkholderia azotifigens</name>
    <dbReference type="NCBI Taxonomy" id="2057004"/>
    <lineage>
        <taxon>Bacteria</taxon>
        <taxon>Pseudomonadati</taxon>
        <taxon>Pseudomonadota</taxon>
        <taxon>Betaproteobacteria</taxon>
        <taxon>Burkholderiales</taxon>
        <taxon>Burkholderiaceae</taxon>
        <taxon>Paraburkholderia</taxon>
    </lineage>
</organism>
<evidence type="ECO:0000313" key="9">
    <source>
        <dbReference type="Proteomes" id="UP001481677"/>
    </source>
</evidence>
<dbReference type="GO" id="GO:0003700">
    <property type="term" value="F:DNA-binding transcription factor activity"/>
    <property type="evidence" value="ECO:0007669"/>
    <property type="project" value="TreeGrafter"/>
</dbReference>
<reference evidence="7 8" key="1">
    <citation type="journal article" date="2018" name="Int. J. Syst. Evol. Microbiol.">
        <title>Paraburkholderia azotifigens sp. nov., a nitrogen-fixing bacterium isolated from paddy soil.</title>
        <authorList>
            <person name="Choi G.M."/>
            <person name="Im W.T."/>
        </authorList>
    </citation>
    <scope>NUCLEOTIDE SEQUENCE [LARGE SCALE GENOMIC DNA]</scope>
    <source>
        <strain evidence="7 8">NF 2-5-3</strain>
    </source>
</reference>
<evidence type="ECO:0000313" key="8">
    <source>
        <dbReference type="Proteomes" id="UP000321776"/>
    </source>
</evidence>
<dbReference type="RefSeq" id="WP_147237410.1">
    <property type="nucleotide sequence ID" value="NZ_JAZHFZ010000006.1"/>
</dbReference>
<feature type="domain" description="HTH crp-type" evidence="5">
    <location>
        <begin position="179"/>
        <end position="252"/>
    </location>
</feature>
<evidence type="ECO:0000256" key="3">
    <source>
        <dbReference type="ARBA" id="ARBA00023163"/>
    </source>
</evidence>
<dbReference type="PANTHER" id="PTHR24567:SF75">
    <property type="entry name" value="FUMARATE AND NITRATE REDUCTION REGULATORY PROTEIN"/>
    <property type="match status" value="1"/>
</dbReference>
<evidence type="ECO:0000256" key="2">
    <source>
        <dbReference type="ARBA" id="ARBA00023125"/>
    </source>
</evidence>
<dbReference type="GO" id="GO:0005829">
    <property type="term" value="C:cytosol"/>
    <property type="evidence" value="ECO:0007669"/>
    <property type="project" value="TreeGrafter"/>
</dbReference>
<keyword evidence="2" id="KW-0238">DNA-binding</keyword>
<dbReference type="InterPro" id="IPR036390">
    <property type="entry name" value="WH_DNA-bd_sf"/>
</dbReference>
<keyword evidence="3" id="KW-0804">Transcription</keyword>
<dbReference type="PRINTS" id="PR00034">
    <property type="entry name" value="HTHCRP"/>
</dbReference>
<feature type="region of interest" description="Disordered" evidence="4">
    <location>
        <begin position="270"/>
        <end position="292"/>
    </location>
</feature>
<reference evidence="6 9" key="3">
    <citation type="submission" date="2024-01" db="EMBL/GenBank/DDBJ databases">
        <title>The diversity of rhizobia nodulating Mimosa spp. in eleven states of Brazil covering several biomes is determined by host plant, location, and edaphic factors.</title>
        <authorList>
            <person name="Rouws L."/>
            <person name="Barauna A."/>
            <person name="Beukes C."/>
            <person name="De Faria S.M."/>
            <person name="Gross E."/>
            <person name="Dos Reis Junior F.B."/>
            <person name="Simon M."/>
            <person name="Maluk M."/>
            <person name="Odee D.W."/>
            <person name="Kenicer G."/>
            <person name="Young J.P.W."/>
            <person name="Reis V.M."/>
            <person name="Zilli J."/>
            <person name="James E.K."/>
        </authorList>
    </citation>
    <scope>NUCLEOTIDE SEQUENCE [LARGE SCALE GENOMIC DNA]</scope>
    <source>
        <strain evidence="6 9">JPY530</strain>
    </source>
</reference>
<evidence type="ECO:0000259" key="5">
    <source>
        <dbReference type="PROSITE" id="PS51063"/>
    </source>
</evidence>
<dbReference type="InterPro" id="IPR018490">
    <property type="entry name" value="cNMP-bd_dom_sf"/>
</dbReference>
<dbReference type="FunFam" id="1.10.10.10:FF:000028">
    <property type="entry name" value="Fumarate/nitrate reduction transcriptional regulator Fnr"/>
    <property type="match status" value="1"/>
</dbReference>
<dbReference type="Proteomes" id="UP000321776">
    <property type="component" value="Unassembled WGS sequence"/>
</dbReference>
<proteinExistence type="predicted"/>
<name>A0A5C6V3A2_9BURK</name>
<sequence>MLTTTVPQRSPTSVAHHELLARPGEQGRWTADIGCKTCAMAELRTRSAIDTLAHDRLNDAVQCVRTVNRGHALYRPGDSFGSIYAVRAGSFKTVVMHREGHEQVTGFGIVGDTLGIDGIASGRHACEAIALEDSSVCVMPFELLEMLCREVRAIQHHVHQMLGAEIVRESTHMMLLGTTTAEERVATFLADLSQRWQARGYSAAAFMLKMTREEIGSYLGLKLETVSRMLSKLQGRRLIEVHGKDLRILDIEGLQRLATDICISPSRIQQGAGGRASYAPETRLSESRPGGQ</sequence>
<dbReference type="Pfam" id="PF13545">
    <property type="entry name" value="HTH_Crp_2"/>
    <property type="match status" value="1"/>
</dbReference>
<dbReference type="Gene3D" id="2.60.120.10">
    <property type="entry name" value="Jelly Rolls"/>
    <property type="match status" value="1"/>
</dbReference>
<dbReference type="InterPro" id="IPR014710">
    <property type="entry name" value="RmlC-like_jellyroll"/>
</dbReference>
<dbReference type="GO" id="GO:0003677">
    <property type="term" value="F:DNA binding"/>
    <property type="evidence" value="ECO:0007669"/>
    <property type="project" value="UniProtKB-KW"/>
</dbReference>
<dbReference type="SUPFAM" id="SSF51206">
    <property type="entry name" value="cAMP-binding domain-like"/>
    <property type="match status" value="1"/>
</dbReference>
<dbReference type="InterPro" id="IPR000595">
    <property type="entry name" value="cNMP-bd_dom"/>
</dbReference>
<reference evidence="7" key="2">
    <citation type="submission" date="2019-08" db="EMBL/GenBank/DDBJ databases">
        <authorList>
            <person name="Im W.-T."/>
        </authorList>
    </citation>
    <scope>NUCLEOTIDE SEQUENCE</scope>
    <source>
        <strain evidence="7">NF 2-5-3</strain>
    </source>
</reference>
<dbReference type="EMBL" id="VOQS01000005">
    <property type="protein sequence ID" value="TXC79803.1"/>
    <property type="molecule type" value="Genomic_DNA"/>
</dbReference>
<dbReference type="CDD" id="cd00092">
    <property type="entry name" value="HTH_CRP"/>
    <property type="match status" value="1"/>
</dbReference>